<name>A0A0B7GR43_STRSA</name>
<evidence type="ECO:0000313" key="2">
    <source>
        <dbReference type="Proteomes" id="UP000183504"/>
    </source>
</evidence>
<reference evidence="1 2" key="1">
    <citation type="submission" date="2015-01" db="EMBL/GenBank/DDBJ databases">
        <authorList>
            <person name="Pelicic Vladimir"/>
        </authorList>
    </citation>
    <scope>NUCLEOTIDE SEQUENCE [LARGE SCALE GENOMIC DNA]</scope>
    <source>
        <strain evidence="1 2">2908</strain>
    </source>
</reference>
<evidence type="ECO:0000313" key="1">
    <source>
        <dbReference type="EMBL" id="CEL90544.1"/>
    </source>
</evidence>
<sequence>MKIKIKSSTIYAQNAISELVGVDTSDRQNRQVEFSYTTDVAGMEAGRQACNQRVKC</sequence>
<dbReference type="RefSeq" id="WP_176693576.1">
    <property type="nucleotide sequence ID" value="NZ_CDMW01000001.1"/>
</dbReference>
<organism evidence="1 2">
    <name type="scientific">Streptococcus sanguinis</name>
    <dbReference type="NCBI Taxonomy" id="1305"/>
    <lineage>
        <taxon>Bacteria</taxon>
        <taxon>Bacillati</taxon>
        <taxon>Bacillota</taxon>
        <taxon>Bacilli</taxon>
        <taxon>Lactobacillales</taxon>
        <taxon>Streptococcaceae</taxon>
        <taxon>Streptococcus</taxon>
    </lineage>
</organism>
<proteinExistence type="predicted"/>
<gene>
    <name evidence="1" type="ORF">SSV_1247</name>
</gene>
<protein>
    <submittedName>
        <fullName evidence="1">Uncharacterized protein</fullName>
    </submittedName>
</protein>
<dbReference type="EMBL" id="CDMW01000001">
    <property type="protein sequence ID" value="CEL90544.1"/>
    <property type="molecule type" value="Genomic_DNA"/>
</dbReference>
<accession>A0A0B7GR43</accession>
<dbReference type="Proteomes" id="UP000183504">
    <property type="component" value="Unassembled WGS sequence"/>
</dbReference>
<dbReference type="AlphaFoldDB" id="A0A0B7GR43"/>